<evidence type="ECO:0000256" key="1">
    <source>
        <dbReference type="SAM" id="MobiDB-lite"/>
    </source>
</evidence>
<evidence type="ECO:0000256" key="2">
    <source>
        <dbReference type="SAM" id="SignalP"/>
    </source>
</evidence>
<organism evidence="3 4">
    <name type="scientific">Acetobacter estunensis</name>
    <dbReference type="NCBI Taxonomy" id="104097"/>
    <lineage>
        <taxon>Bacteria</taxon>
        <taxon>Pseudomonadati</taxon>
        <taxon>Pseudomonadota</taxon>
        <taxon>Alphaproteobacteria</taxon>
        <taxon>Acetobacterales</taxon>
        <taxon>Acetobacteraceae</taxon>
        <taxon>Acetobacter</taxon>
    </lineage>
</organism>
<gene>
    <name evidence="3" type="ORF">GOB87_05445</name>
</gene>
<dbReference type="EMBL" id="WOTH01000007">
    <property type="protein sequence ID" value="NHO53408.1"/>
    <property type="molecule type" value="Genomic_DNA"/>
</dbReference>
<dbReference type="RefSeq" id="WP_166313592.1">
    <property type="nucleotide sequence ID" value="NZ_WOTH01000007.1"/>
</dbReference>
<keyword evidence="4" id="KW-1185">Reference proteome</keyword>
<feature type="region of interest" description="Disordered" evidence="1">
    <location>
        <begin position="120"/>
        <end position="145"/>
    </location>
</feature>
<feature type="region of interest" description="Disordered" evidence="1">
    <location>
        <begin position="32"/>
        <end position="92"/>
    </location>
</feature>
<accession>A0A967EBF2</accession>
<feature type="chain" id="PRO_5036925034" evidence="2">
    <location>
        <begin position="28"/>
        <end position="145"/>
    </location>
</feature>
<feature type="compositionally biased region" description="Basic residues" evidence="1">
    <location>
        <begin position="32"/>
        <end position="41"/>
    </location>
</feature>
<feature type="signal peptide" evidence="2">
    <location>
        <begin position="1"/>
        <end position="27"/>
    </location>
</feature>
<dbReference type="AlphaFoldDB" id="A0A967EBF2"/>
<sequence length="145" mass="14073">MRSFVSKALLGATLLGGAPAFLVSAHAETTAHHHLHGHHASSKADNAAHTADSETDDLNAKSLSAAQQDKVPAIGAEAPATTAPTAPAMPMAPGMAMPTVKAPTVTAPSISAPTVAAPAAGTGVTAPALPTAPTTLPANAPAAAQ</sequence>
<proteinExistence type="predicted"/>
<keyword evidence="2" id="KW-0732">Signal</keyword>
<evidence type="ECO:0000313" key="4">
    <source>
        <dbReference type="Proteomes" id="UP000597459"/>
    </source>
</evidence>
<feature type="compositionally biased region" description="Low complexity" evidence="1">
    <location>
        <begin position="72"/>
        <end position="92"/>
    </location>
</feature>
<dbReference type="Proteomes" id="UP000597459">
    <property type="component" value="Unassembled WGS sequence"/>
</dbReference>
<protein>
    <submittedName>
        <fullName evidence="3">Uncharacterized protein</fullName>
    </submittedName>
</protein>
<comment type="caution">
    <text evidence="3">The sequence shown here is derived from an EMBL/GenBank/DDBJ whole genome shotgun (WGS) entry which is preliminary data.</text>
</comment>
<reference evidence="3" key="1">
    <citation type="submission" date="2019-11" db="EMBL/GenBank/DDBJ databases">
        <title>Description of new Acetobacter species.</title>
        <authorList>
            <person name="Cleenwerck I."/>
            <person name="Sombolestani A.S."/>
        </authorList>
    </citation>
    <scope>NUCLEOTIDE SEQUENCE</scope>
    <source>
        <strain evidence="3">LMG 1626</strain>
    </source>
</reference>
<name>A0A967EBF2_9PROT</name>
<evidence type="ECO:0000313" key="3">
    <source>
        <dbReference type="EMBL" id="NHO53408.1"/>
    </source>
</evidence>